<comment type="cofactor">
    <cofactor evidence="1">
        <name>Fe(2+)</name>
        <dbReference type="ChEBI" id="CHEBI:29033"/>
    </cofactor>
</comment>
<organism evidence="16 17">
    <name type="scientific">Felis catus</name>
    <name type="common">Cat</name>
    <name type="synonym">Felis silvestris catus</name>
    <dbReference type="NCBI Taxonomy" id="9685"/>
    <lineage>
        <taxon>Eukaryota</taxon>
        <taxon>Metazoa</taxon>
        <taxon>Chordata</taxon>
        <taxon>Craniata</taxon>
        <taxon>Vertebrata</taxon>
        <taxon>Euteleostomi</taxon>
        <taxon>Mammalia</taxon>
        <taxon>Eutheria</taxon>
        <taxon>Laurasiatheria</taxon>
        <taxon>Carnivora</taxon>
        <taxon>Feliformia</taxon>
        <taxon>Felidae</taxon>
        <taxon>Felinae</taxon>
        <taxon>Felis</taxon>
    </lineage>
</organism>
<keyword evidence="17" id="KW-1185">Reference proteome</keyword>
<evidence type="ECO:0000256" key="3">
    <source>
        <dbReference type="ARBA" id="ARBA00022723"/>
    </source>
</evidence>
<reference evidence="16" key="2">
    <citation type="submission" date="2025-08" db="UniProtKB">
        <authorList>
            <consortium name="Ensembl"/>
        </authorList>
    </citation>
    <scope>IDENTIFICATION</scope>
    <source>
        <strain evidence="16">breed Abyssinian</strain>
    </source>
</reference>
<feature type="region of interest" description="Disordered" evidence="14">
    <location>
        <begin position="178"/>
        <end position="200"/>
    </location>
</feature>
<keyword evidence="9" id="KW-0090">Biological rhythms</keyword>
<dbReference type="PANTHER" id="PTHR12461">
    <property type="entry name" value="HYPOXIA-INDUCIBLE FACTOR 1 ALPHA INHIBITOR-RELATED"/>
    <property type="match status" value="1"/>
</dbReference>
<dbReference type="Pfam" id="PF24472">
    <property type="entry name" value="ARM_KDM8_N"/>
    <property type="match status" value="1"/>
</dbReference>
<evidence type="ECO:0000256" key="9">
    <source>
        <dbReference type="ARBA" id="ARBA00023108"/>
    </source>
</evidence>
<dbReference type="SUPFAM" id="SSF51197">
    <property type="entry name" value="Clavaminate synthase-like"/>
    <property type="match status" value="1"/>
</dbReference>
<evidence type="ECO:0000256" key="2">
    <source>
        <dbReference type="ARBA" id="ARBA00004123"/>
    </source>
</evidence>
<evidence type="ECO:0000256" key="8">
    <source>
        <dbReference type="ARBA" id="ARBA00023015"/>
    </source>
</evidence>
<dbReference type="Proteomes" id="UP000823872">
    <property type="component" value="Chromosome E3"/>
</dbReference>
<keyword evidence="12" id="KW-0131">Cell cycle</keyword>
<evidence type="ECO:0000313" key="16">
    <source>
        <dbReference type="Ensembl" id="ENSFCTP00005048164.1"/>
    </source>
</evidence>
<keyword evidence="10" id="KW-0804">Transcription</keyword>
<dbReference type="GeneTree" id="ENSGT00940000158074"/>
<protein>
    <recommendedName>
        <fullName evidence="13">JmjC domain-containing protein 5</fullName>
    </recommendedName>
</protein>
<evidence type="ECO:0000256" key="12">
    <source>
        <dbReference type="ARBA" id="ARBA00023306"/>
    </source>
</evidence>
<feature type="domain" description="JmjC" evidence="15">
    <location>
        <begin position="350"/>
        <end position="495"/>
    </location>
</feature>
<dbReference type="InterPro" id="IPR056520">
    <property type="entry name" value="ARM_KDM8_N"/>
</dbReference>
<keyword evidence="6" id="KW-0560">Oxidoreductase</keyword>
<evidence type="ECO:0000259" key="15">
    <source>
        <dbReference type="PROSITE" id="PS51184"/>
    </source>
</evidence>
<dbReference type="InterPro" id="IPR041667">
    <property type="entry name" value="Cupin_8"/>
</dbReference>
<evidence type="ECO:0000256" key="10">
    <source>
        <dbReference type="ARBA" id="ARBA00023163"/>
    </source>
</evidence>
<keyword evidence="8" id="KW-0805">Transcription regulation</keyword>
<reference evidence="16" key="3">
    <citation type="submission" date="2025-09" db="UniProtKB">
        <authorList>
            <consortium name="Ensembl"/>
        </authorList>
    </citation>
    <scope>IDENTIFICATION</scope>
    <source>
        <strain evidence="16">breed Abyssinian</strain>
    </source>
</reference>
<dbReference type="InterPro" id="IPR003347">
    <property type="entry name" value="JmjC_dom"/>
</dbReference>
<keyword evidence="3" id="KW-0479">Metal-binding</keyword>
<gene>
    <name evidence="16" type="primary">KDM8</name>
</gene>
<keyword evidence="4" id="KW-0156">Chromatin regulator</keyword>
<evidence type="ECO:0000256" key="6">
    <source>
        <dbReference type="ARBA" id="ARBA00023002"/>
    </source>
</evidence>
<comment type="subcellular location">
    <subcellularLocation>
        <location evidence="2">Nucleus</location>
    </subcellularLocation>
</comment>
<dbReference type="PANTHER" id="PTHR12461:SF106">
    <property type="entry name" value="BIFUNCTIONAL PEPTIDASE AND ARGINYL-HYDROXYLASE JMJD5"/>
    <property type="match status" value="1"/>
</dbReference>
<dbReference type="SMART" id="SM00558">
    <property type="entry name" value="JmjC"/>
    <property type="match status" value="1"/>
</dbReference>
<keyword evidence="11" id="KW-0539">Nucleus</keyword>
<dbReference type="Ensembl" id="ENSFCTT00005066871.1">
    <property type="protein sequence ID" value="ENSFCTP00005048164.1"/>
    <property type="gene ID" value="ENSFCTG00005023415.1"/>
</dbReference>
<evidence type="ECO:0000313" key="17">
    <source>
        <dbReference type="Proteomes" id="UP000823872"/>
    </source>
</evidence>
<evidence type="ECO:0000256" key="14">
    <source>
        <dbReference type="SAM" id="MobiDB-lite"/>
    </source>
</evidence>
<keyword evidence="5" id="KW-0223">Dioxygenase</keyword>
<evidence type="ECO:0000256" key="4">
    <source>
        <dbReference type="ARBA" id="ARBA00022853"/>
    </source>
</evidence>
<evidence type="ECO:0000256" key="5">
    <source>
        <dbReference type="ARBA" id="ARBA00022964"/>
    </source>
</evidence>
<keyword evidence="7" id="KW-0408">Iron</keyword>
<evidence type="ECO:0000256" key="7">
    <source>
        <dbReference type="ARBA" id="ARBA00023004"/>
    </source>
</evidence>
<dbReference type="Pfam" id="PF13621">
    <property type="entry name" value="Cupin_8"/>
    <property type="match status" value="1"/>
</dbReference>
<dbReference type="Gene3D" id="2.60.120.650">
    <property type="entry name" value="Cupin"/>
    <property type="match status" value="1"/>
</dbReference>
<evidence type="ECO:0000256" key="1">
    <source>
        <dbReference type="ARBA" id="ARBA00001954"/>
    </source>
</evidence>
<evidence type="ECO:0000256" key="11">
    <source>
        <dbReference type="ARBA" id="ARBA00023242"/>
    </source>
</evidence>
<proteinExistence type="predicted"/>
<dbReference type="PROSITE" id="PS51184">
    <property type="entry name" value="JMJC"/>
    <property type="match status" value="1"/>
</dbReference>
<accession>A0ABI7ZPL1</accession>
<sequence>MYVFGHATRCSALTVLSSRSTVVTTRPAEGPMAEGDREPLAGAGTLREALRALLPPTKEELTLQLGERVERSVVRLLQEAVELFCGGRGGECLQASEAILDYSWEKLNTGPWRDVHRDWRRVYAFGCLLKAVCLCEEPGDAGAVAAALRVCDMGLLMGAAILGDILTKVAAVLQAHLPSGKRPAPGPAQEQPHEKKRSLRPQDTTLLRSLSWEVAGKFRHSPSEDIAGTEWQRGNVAHSSCIFLRKARHDRVWIPDVRSERTVPRLRCPSLQHFRKHFLVPGRPVILEGVADQWPCMKKWSLEYIQDVAGCRTVPVEVGSRYTDEEWSQTLMTVNEFISKYIRDEPRDVGYLAQHQLFDQIPELKRDISIPDYCCLGDGDEEEITINAWFGPQGTVSPLHQDPQQNFLVQVTGRKYIRLYSPQESEALYPHDTHLLHNTSQVDVENPDLEKFPKFAEAPFLSCILSPGEILFIPVKYWHYVRALDLSFSVSFWWS</sequence>
<reference evidence="16 17" key="1">
    <citation type="submission" date="2021-02" db="EMBL/GenBank/DDBJ databases">
        <title>Safari Cat Assemblies.</title>
        <authorList>
            <person name="Bredemeyer K.R."/>
            <person name="Murphy W.J."/>
        </authorList>
    </citation>
    <scope>NUCLEOTIDE SEQUENCE [LARGE SCALE GENOMIC DNA]</scope>
</reference>
<evidence type="ECO:0000256" key="13">
    <source>
        <dbReference type="ARBA" id="ARBA00049800"/>
    </source>
</evidence>
<name>A0ABI7ZPL1_FELCA</name>